<dbReference type="AlphaFoldDB" id="A0A6M3KG50"/>
<organism evidence="1">
    <name type="scientific">viral metagenome</name>
    <dbReference type="NCBI Taxonomy" id="1070528"/>
    <lineage>
        <taxon>unclassified sequences</taxon>
        <taxon>metagenomes</taxon>
        <taxon>organismal metagenomes</taxon>
    </lineage>
</organism>
<accession>A0A6M3KG50</accession>
<gene>
    <name evidence="1" type="ORF">MM415A00616_0009</name>
</gene>
<dbReference type="InterPro" id="IPR025267">
    <property type="entry name" value="ORF017-like"/>
</dbReference>
<reference evidence="1" key="1">
    <citation type="submission" date="2020-03" db="EMBL/GenBank/DDBJ databases">
        <title>The deep terrestrial virosphere.</title>
        <authorList>
            <person name="Holmfeldt K."/>
            <person name="Nilsson E."/>
            <person name="Simone D."/>
            <person name="Lopez-Fernandez M."/>
            <person name="Wu X."/>
            <person name="de Brujin I."/>
            <person name="Lundin D."/>
            <person name="Andersson A."/>
            <person name="Bertilsson S."/>
            <person name="Dopson M."/>
        </authorList>
    </citation>
    <scope>NUCLEOTIDE SEQUENCE</scope>
    <source>
        <strain evidence="1">MM415A00616</strain>
    </source>
</reference>
<dbReference type="Pfam" id="PF13252">
    <property type="entry name" value="Phage_capsid_3"/>
    <property type="match status" value="1"/>
</dbReference>
<protein>
    <submittedName>
        <fullName evidence="1">Putative capsid protein</fullName>
    </submittedName>
</protein>
<sequence length="318" mass="34267">MDLIGAAGLTVGMKQTYSRRLLERALPSFVHMLYGDKNGLPTGGGKSIEWRRYERPSAATTALTEGTAGAETNVTISNVQATISQYGAYDKFSDLVDTQNFDPFIAQETDVFGEQMGDTLDQIVRNVMAGGTTVQYASIALTRGGASGVASGMYLNFAEIREVVDTLRRNDARPFEDGNYVGIIHPDTERDMFADSDIVTTFQQAGVRGDGNQMMRGEAGVFHGIKWVRTSNARIFSSVGKSGADVYGTMVFGKGFYGVLDLDAARPQVIVKQVGSSGADDPLNQYGSIGWKAAITAAILDQNFGVRIEHVTSRKNAA</sequence>
<dbReference type="NCBIfam" id="TIGR04387">
    <property type="entry name" value="capsid_maj_N4"/>
    <property type="match status" value="1"/>
</dbReference>
<dbReference type="EMBL" id="MT142441">
    <property type="protein sequence ID" value="QJA80926.1"/>
    <property type="molecule type" value="Genomic_DNA"/>
</dbReference>
<name>A0A6M3KG50_9ZZZZ</name>
<proteinExistence type="predicted"/>
<evidence type="ECO:0000313" key="1">
    <source>
        <dbReference type="EMBL" id="QJA80926.1"/>
    </source>
</evidence>